<feature type="domain" description="M23ase beta-sheet core" evidence="3">
    <location>
        <begin position="173"/>
        <end position="270"/>
    </location>
</feature>
<dbReference type="PANTHER" id="PTHR21666:SF289">
    <property type="entry name" value="L-ALA--D-GLU ENDOPEPTIDASE"/>
    <property type="match status" value="1"/>
</dbReference>
<proteinExistence type="predicted"/>
<organism evidence="4 5">
    <name type="scientific">Streptomyces paromomycinus</name>
    <name type="common">Streptomyces rimosus subsp. paromomycinus</name>
    <dbReference type="NCBI Taxonomy" id="92743"/>
    <lineage>
        <taxon>Bacteria</taxon>
        <taxon>Bacillati</taxon>
        <taxon>Actinomycetota</taxon>
        <taxon>Actinomycetes</taxon>
        <taxon>Kitasatosporales</taxon>
        <taxon>Streptomycetaceae</taxon>
        <taxon>Streptomyces</taxon>
    </lineage>
</organism>
<dbReference type="Gene3D" id="2.70.70.10">
    <property type="entry name" value="Glucose Permease (Domain IIA)"/>
    <property type="match status" value="1"/>
</dbReference>
<dbReference type="InterPro" id="IPR016047">
    <property type="entry name" value="M23ase_b-sheet_dom"/>
</dbReference>
<feature type="region of interest" description="Disordered" evidence="2">
    <location>
        <begin position="112"/>
        <end position="144"/>
    </location>
</feature>
<protein>
    <submittedName>
        <fullName evidence="4">Peptidase M23</fullName>
    </submittedName>
</protein>
<feature type="compositionally biased region" description="Pro residues" evidence="2">
    <location>
        <begin position="33"/>
        <end position="42"/>
    </location>
</feature>
<evidence type="ECO:0000256" key="2">
    <source>
        <dbReference type="SAM" id="MobiDB-lite"/>
    </source>
</evidence>
<dbReference type="CDD" id="cd12797">
    <property type="entry name" value="M23_peptidase"/>
    <property type="match status" value="1"/>
</dbReference>
<feature type="region of interest" description="Disordered" evidence="2">
    <location>
        <begin position="17"/>
        <end position="56"/>
    </location>
</feature>
<sequence length="379" mass="39128">MRQRTVFEAVRAAVTRQPAQAVPTVPTTGTRPPWVPPGPSHSPAPIDSSSRRVAYARRTAPPATRLLALCAAGTASAVLSAGAATPGATTAGATTPGATTAGVAFAHAVPPAPKEPAGLPEHRPPPTHPIAADRNRPARPTAGERAWPVTGAAGARPTVARGWEPPPAPWAPGHRGVDLLAAEDATVRAAAPGRVLFAGKVAGRGVLSIEVSGSGRPPLRTTYGPVHPTVRKGDDVTAGQTVAKLGPGPFHCSTPCLHWGLLRDKTYLDPLSLLPASMLNPGPSRLLPVINVPEPSRAAPQGAAIPHARVNSDVRGPPIQAARGSETRRPALLGLRAHPCDSAGPHTPHHHPHTPPHEGRTGRPISLLLHPGPWRPQPP</sequence>
<dbReference type="Proteomes" id="UP000286746">
    <property type="component" value="Unassembled WGS sequence"/>
</dbReference>
<feature type="compositionally biased region" description="Low complexity" evidence="2">
    <location>
        <begin position="43"/>
        <end position="56"/>
    </location>
</feature>
<dbReference type="PANTHER" id="PTHR21666">
    <property type="entry name" value="PEPTIDASE-RELATED"/>
    <property type="match status" value="1"/>
</dbReference>
<dbReference type="InterPro" id="IPR050570">
    <property type="entry name" value="Cell_wall_metabolism_enzyme"/>
</dbReference>
<evidence type="ECO:0000256" key="1">
    <source>
        <dbReference type="ARBA" id="ARBA00022729"/>
    </source>
</evidence>
<dbReference type="Pfam" id="PF01551">
    <property type="entry name" value="Peptidase_M23"/>
    <property type="match status" value="1"/>
</dbReference>
<gene>
    <name evidence="4" type="ORF">GKJPGBOP_02364</name>
</gene>
<feature type="compositionally biased region" description="Low complexity" evidence="2">
    <location>
        <begin position="22"/>
        <end position="32"/>
    </location>
</feature>
<dbReference type="InterPro" id="IPR011055">
    <property type="entry name" value="Dup_hybrid_motif"/>
</dbReference>
<dbReference type="AlphaFoldDB" id="A0A401W080"/>
<comment type="caution">
    <text evidence="4">The sequence shown here is derived from an EMBL/GenBank/DDBJ whole genome shotgun (WGS) entry which is preliminary data.</text>
</comment>
<evidence type="ECO:0000259" key="3">
    <source>
        <dbReference type="Pfam" id="PF01551"/>
    </source>
</evidence>
<evidence type="ECO:0000313" key="4">
    <source>
        <dbReference type="EMBL" id="GCD42695.1"/>
    </source>
</evidence>
<keyword evidence="5" id="KW-1185">Reference proteome</keyword>
<accession>A0A401W080</accession>
<dbReference type="RefSeq" id="WP_125054005.1">
    <property type="nucleotide sequence ID" value="NZ_BHZD01000001.1"/>
</dbReference>
<name>A0A401W080_STREY</name>
<keyword evidence="1" id="KW-0732">Signal</keyword>
<dbReference type="SUPFAM" id="SSF51261">
    <property type="entry name" value="Duplicated hybrid motif"/>
    <property type="match status" value="1"/>
</dbReference>
<dbReference type="GO" id="GO:0004222">
    <property type="term" value="F:metalloendopeptidase activity"/>
    <property type="evidence" value="ECO:0007669"/>
    <property type="project" value="TreeGrafter"/>
</dbReference>
<dbReference type="EMBL" id="BHZD01000001">
    <property type="protein sequence ID" value="GCD42695.1"/>
    <property type="molecule type" value="Genomic_DNA"/>
</dbReference>
<evidence type="ECO:0000313" key="5">
    <source>
        <dbReference type="Proteomes" id="UP000286746"/>
    </source>
</evidence>
<feature type="region of interest" description="Disordered" evidence="2">
    <location>
        <begin position="336"/>
        <end position="379"/>
    </location>
</feature>
<reference evidence="4 5" key="1">
    <citation type="submission" date="2018-11" db="EMBL/GenBank/DDBJ databases">
        <title>Whole genome sequence of Streptomyces paromomycinus NBRC 15454(T).</title>
        <authorList>
            <person name="Komaki H."/>
            <person name="Tamura T."/>
        </authorList>
    </citation>
    <scope>NUCLEOTIDE SEQUENCE [LARGE SCALE GENOMIC DNA]</scope>
    <source>
        <strain evidence="4 5">NBRC 15454</strain>
    </source>
</reference>